<reference evidence="7 8" key="1">
    <citation type="submission" date="2023-10" db="EMBL/GenBank/DDBJ databases">
        <title>Glaciecola aquimarina strain GGW-M5 nov., isolated from a coastal seawater.</title>
        <authorList>
            <person name="Bayburt H."/>
            <person name="Kim J.M."/>
            <person name="Choi B.J."/>
            <person name="Jeon C.O."/>
        </authorList>
    </citation>
    <scope>NUCLEOTIDE SEQUENCE [LARGE SCALE GENOMIC DNA]</scope>
    <source>
        <strain evidence="7 8">KCTC 32108</strain>
    </source>
</reference>
<evidence type="ECO:0000259" key="6">
    <source>
        <dbReference type="PROSITE" id="PS51383"/>
    </source>
</evidence>
<keyword evidence="5" id="KW-0456">Lyase</keyword>
<gene>
    <name evidence="7" type="ORF">RS130_06450</name>
</gene>
<accession>A0ABU3SUD5</accession>
<protein>
    <submittedName>
        <fullName evidence="7">NAD(P)H-hydrate dehydratase</fullName>
    </submittedName>
</protein>
<keyword evidence="2" id="KW-0067">ATP-binding</keyword>
<evidence type="ECO:0000256" key="2">
    <source>
        <dbReference type="ARBA" id="ARBA00022840"/>
    </source>
</evidence>
<dbReference type="CDD" id="cd01171">
    <property type="entry name" value="YXKO-related"/>
    <property type="match status" value="1"/>
</dbReference>
<proteinExistence type="predicted"/>
<organism evidence="7 8">
    <name type="scientific">Paraglaciecola aquimarina</name>
    <dbReference type="NCBI Taxonomy" id="1235557"/>
    <lineage>
        <taxon>Bacteria</taxon>
        <taxon>Pseudomonadati</taxon>
        <taxon>Pseudomonadota</taxon>
        <taxon>Gammaproteobacteria</taxon>
        <taxon>Alteromonadales</taxon>
        <taxon>Alteromonadaceae</taxon>
        <taxon>Paraglaciecola</taxon>
    </lineage>
</organism>
<keyword evidence="1" id="KW-0547">Nucleotide-binding</keyword>
<dbReference type="Pfam" id="PF01256">
    <property type="entry name" value="Carb_kinase"/>
    <property type="match status" value="1"/>
</dbReference>
<dbReference type="Proteomes" id="UP001247805">
    <property type="component" value="Unassembled WGS sequence"/>
</dbReference>
<dbReference type="InterPro" id="IPR000631">
    <property type="entry name" value="CARKD"/>
</dbReference>
<dbReference type="Gene3D" id="3.40.1190.20">
    <property type="match status" value="1"/>
</dbReference>
<dbReference type="EMBL" id="JAWDIO010000002">
    <property type="protein sequence ID" value="MDU0353615.1"/>
    <property type="molecule type" value="Genomic_DNA"/>
</dbReference>
<comment type="caution">
    <text evidence="7">The sequence shown here is derived from an EMBL/GenBank/DDBJ whole genome shotgun (WGS) entry which is preliminary data.</text>
</comment>
<evidence type="ECO:0000256" key="5">
    <source>
        <dbReference type="ARBA" id="ARBA00023239"/>
    </source>
</evidence>
<dbReference type="SUPFAM" id="SSF53613">
    <property type="entry name" value="Ribokinase-like"/>
    <property type="match status" value="1"/>
</dbReference>
<dbReference type="RefSeq" id="WP_316025273.1">
    <property type="nucleotide sequence ID" value="NZ_JAWDIO010000002.1"/>
</dbReference>
<dbReference type="PROSITE" id="PS51383">
    <property type="entry name" value="YJEF_C_3"/>
    <property type="match status" value="1"/>
</dbReference>
<evidence type="ECO:0000256" key="1">
    <source>
        <dbReference type="ARBA" id="ARBA00022741"/>
    </source>
</evidence>
<evidence type="ECO:0000313" key="8">
    <source>
        <dbReference type="Proteomes" id="UP001247805"/>
    </source>
</evidence>
<name>A0ABU3SUD5_9ALTE</name>
<evidence type="ECO:0000256" key="3">
    <source>
        <dbReference type="ARBA" id="ARBA00022857"/>
    </source>
</evidence>
<keyword evidence="3" id="KW-0521">NADP</keyword>
<keyword evidence="8" id="KW-1185">Reference proteome</keyword>
<dbReference type="PANTHER" id="PTHR12592">
    <property type="entry name" value="ATP-DEPENDENT (S)-NAD(P)H-HYDRATE DEHYDRATASE FAMILY MEMBER"/>
    <property type="match status" value="1"/>
</dbReference>
<keyword evidence="4" id="KW-0520">NAD</keyword>
<dbReference type="InterPro" id="IPR029056">
    <property type="entry name" value="Ribokinase-like"/>
</dbReference>
<dbReference type="PANTHER" id="PTHR12592:SF0">
    <property type="entry name" value="ATP-DEPENDENT (S)-NAD(P)H-HYDRATE DEHYDRATASE"/>
    <property type="match status" value="1"/>
</dbReference>
<sequence>MLTGIGKQYSGRIEYADLAVGDTFYQLAHVQTQVVNWSALKPMASRPSNSNKGSFGKLLCIGGNQGMPGSIRLTAEAALRSGAGLVKVYCHKSSGAHVVSGRPEIMLQYQDLKAALAWCSCVVIGPGLGQDQWAVQKLDQVIKYLTHHPKPLVLDADALNLLARKKSKKDVKALFAELKACVLTPHLWRSGTIAQLRN</sequence>
<evidence type="ECO:0000256" key="4">
    <source>
        <dbReference type="ARBA" id="ARBA00023027"/>
    </source>
</evidence>
<feature type="domain" description="YjeF C-terminal" evidence="6">
    <location>
        <begin position="35"/>
        <end position="198"/>
    </location>
</feature>
<evidence type="ECO:0000313" key="7">
    <source>
        <dbReference type="EMBL" id="MDU0353615.1"/>
    </source>
</evidence>